<dbReference type="OrthoDB" id="3936150at2759"/>
<dbReference type="EMBL" id="CM017323">
    <property type="protein sequence ID" value="KAE8022230.1"/>
    <property type="molecule type" value="Genomic_DNA"/>
</dbReference>
<organism evidence="1 2">
    <name type="scientific">Carpinus fangiana</name>
    <dbReference type="NCBI Taxonomy" id="176857"/>
    <lineage>
        <taxon>Eukaryota</taxon>
        <taxon>Viridiplantae</taxon>
        <taxon>Streptophyta</taxon>
        <taxon>Embryophyta</taxon>
        <taxon>Tracheophyta</taxon>
        <taxon>Spermatophyta</taxon>
        <taxon>Magnoliopsida</taxon>
        <taxon>eudicotyledons</taxon>
        <taxon>Gunneridae</taxon>
        <taxon>Pentapetalae</taxon>
        <taxon>rosids</taxon>
        <taxon>fabids</taxon>
        <taxon>Fagales</taxon>
        <taxon>Betulaceae</taxon>
        <taxon>Carpinus</taxon>
    </lineage>
</organism>
<proteinExistence type="predicted"/>
<reference evidence="1 2" key="1">
    <citation type="submission" date="2019-06" db="EMBL/GenBank/DDBJ databases">
        <title>A chromosomal-level reference genome of Carpinus fangiana (Coryloideae, Betulaceae).</title>
        <authorList>
            <person name="Yang X."/>
            <person name="Wang Z."/>
            <person name="Zhang L."/>
            <person name="Hao G."/>
            <person name="Liu J."/>
            <person name="Yang Y."/>
        </authorList>
    </citation>
    <scope>NUCLEOTIDE SEQUENCE [LARGE SCALE GENOMIC DNA]</scope>
    <source>
        <strain evidence="1">Cfa_2016G</strain>
        <tissue evidence="1">Leaf</tissue>
    </source>
</reference>
<evidence type="ECO:0000313" key="1">
    <source>
        <dbReference type="EMBL" id="KAE8022230.1"/>
    </source>
</evidence>
<dbReference type="AlphaFoldDB" id="A0A5N6QZ29"/>
<gene>
    <name evidence="1" type="ORF">FH972_008047</name>
</gene>
<sequence length="74" mass="7735">MVTIFADQEPAWRCTVLSGCDATARSVCTWARTGLVGVGRRLGKLDGGGVGVGLWREVQGWACPGLVLNLAATC</sequence>
<protein>
    <submittedName>
        <fullName evidence="1">Uncharacterized protein</fullName>
    </submittedName>
</protein>
<name>A0A5N6QZ29_9ROSI</name>
<evidence type="ECO:0000313" key="2">
    <source>
        <dbReference type="Proteomes" id="UP000327013"/>
    </source>
</evidence>
<keyword evidence="2" id="KW-1185">Reference proteome</keyword>
<accession>A0A5N6QZ29</accession>
<dbReference type="Proteomes" id="UP000327013">
    <property type="component" value="Chromosome 3"/>
</dbReference>